<dbReference type="Proteomes" id="UP000007129">
    <property type="component" value="Unassembled WGS sequence"/>
</dbReference>
<evidence type="ECO:0000256" key="1">
    <source>
        <dbReference type="SAM" id="SignalP"/>
    </source>
</evidence>
<feature type="signal peptide" evidence="1">
    <location>
        <begin position="1"/>
        <end position="17"/>
    </location>
</feature>
<comment type="caution">
    <text evidence="2">The sequence shown here is derived from an EMBL/GenBank/DDBJ whole genome shotgun (WGS) entry which is preliminary data.</text>
</comment>
<feature type="chain" id="PRO_5003867376" evidence="1">
    <location>
        <begin position="18"/>
        <end position="161"/>
    </location>
</feature>
<accession>K2S727</accession>
<evidence type="ECO:0000313" key="2">
    <source>
        <dbReference type="EMBL" id="EKG12675.1"/>
    </source>
</evidence>
<evidence type="ECO:0000313" key="3">
    <source>
        <dbReference type="Proteomes" id="UP000007129"/>
    </source>
</evidence>
<sequence length="161" mass="17851">MLSSLPVIALLVAAAAAAPAPQLDADTFGPYKYTPNNYPYNNPNNFQCQNPQFFTVENGWRRIFQGSGGLDADGQEQGRALLLQALQSPQNPYNNLWWGVTDEQLKQVLRNQGNWQQPAQNDPSWLARLACNGPNAAPVNLYGNNWQPWKRDADPAPEAAE</sequence>
<dbReference type="VEuPathDB" id="FungiDB:MPH_10219"/>
<proteinExistence type="predicted"/>
<dbReference type="EMBL" id="AHHD01000443">
    <property type="protein sequence ID" value="EKG12675.1"/>
    <property type="molecule type" value="Genomic_DNA"/>
</dbReference>
<dbReference type="AlphaFoldDB" id="K2S727"/>
<organism evidence="2 3">
    <name type="scientific">Macrophomina phaseolina (strain MS6)</name>
    <name type="common">Charcoal rot fungus</name>
    <dbReference type="NCBI Taxonomy" id="1126212"/>
    <lineage>
        <taxon>Eukaryota</taxon>
        <taxon>Fungi</taxon>
        <taxon>Dikarya</taxon>
        <taxon>Ascomycota</taxon>
        <taxon>Pezizomycotina</taxon>
        <taxon>Dothideomycetes</taxon>
        <taxon>Dothideomycetes incertae sedis</taxon>
        <taxon>Botryosphaeriales</taxon>
        <taxon>Botryosphaeriaceae</taxon>
        <taxon>Macrophomina</taxon>
    </lineage>
</organism>
<gene>
    <name evidence="2" type="ORF">MPH_10219</name>
</gene>
<reference evidence="2 3" key="1">
    <citation type="journal article" date="2012" name="BMC Genomics">
        <title>Tools to kill: Genome of one of the most destructive plant pathogenic fungi Macrophomina phaseolina.</title>
        <authorList>
            <person name="Islam M.S."/>
            <person name="Haque M.S."/>
            <person name="Islam M.M."/>
            <person name="Emdad E.M."/>
            <person name="Halim A."/>
            <person name="Hossen Q.M.M."/>
            <person name="Hossain M.Z."/>
            <person name="Ahmed B."/>
            <person name="Rahim S."/>
            <person name="Rahman M.S."/>
            <person name="Alam M.M."/>
            <person name="Hou S."/>
            <person name="Wan X."/>
            <person name="Saito J.A."/>
            <person name="Alam M."/>
        </authorList>
    </citation>
    <scope>NUCLEOTIDE SEQUENCE [LARGE SCALE GENOMIC DNA]</scope>
    <source>
        <strain evidence="2 3">MS6</strain>
    </source>
</reference>
<dbReference type="HOGENOM" id="CLU_1644045_0_0_1"/>
<protein>
    <submittedName>
        <fullName evidence="2">Uncharacterized protein</fullName>
    </submittedName>
</protein>
<name>K2S727_MACPH</name>
<keyword evidence="1" id="KW-0732">Signal</keyword>
<dbReference type="InParanoid" id="K2S727"/>